<dbReference type="InterPro" id="IPR041522">
    <property type="entry name" value="CdaR_GGDEF"/>
</dbReference>
<reference evidence="5 6" key="1">
    <citation type="journal article" date="2016" name="Antonie Van Leeuwenhoek">
        <title>Nocardia donostiensis sp. nov., isolated from human respiratory specimens.</title>
        <authorList>
            <person name="Ercibengoa M."/>
            <person name="Bell M."/>
            <person name="Marimon J.M."/>
            <person name="Humrighouse B."/>
            <person name="Klenk H.P."/>
            <person name="Potter G."/>
            <person name="Perez-Trallero E."/>
        </authorList>
    </citation>
    <scope>NUCLEOTIDE SEQUENCE [LARGE SCALE GENOMIC DNA]</scope>
    <source>
        <strain evidence="5 6">X1655</strain>
    </source>
</reference>
<dbReference type="PANTHER" id="PTHR33744">
    <property type="entry name" value="CARBOHYDRATE DIACID REGULATOR"/>
    <property type="match status" value="1"/>
</dbReference>
<dbReference type="EMBL" id="MUMY01000009">
    <property type="protein sequence ID" value="ONM48480.1"/>
    <property type="molecule type" value="Genomic_DNA"/>
</dbReference>
<dbReference type="InterPro" id="IPR025751">
    <property type="entry name" value="RsbRD_N_dom"/>
</dbReference>
<evidence type="ECO:0000256" key="1">
    <source>
        <dbReference type="ARBA" id="ARBA00006754"/>
    </source>
</evidence>
<dbReference type="InterPro" id="IPR025736">
    <property type="entry name" value="PucR_C-HTH_dom"/>
</dbReference>
<dbReference type="InterPro" id="IPR051448">
    <property type="entry name" value="CdaR-like_regulators"/>
</dbReference>
<dbReference type="STRING" id="1538463.B0T36_04885"/>
<comment type="similarity">
    <text evidence="1">Belongs to the CdaR family.</text>
</comment>
<name>A0A1W0B8A5_9NOCA</name>
<dbReference type="RefSeq" id="WP_077116737.1">
    <property type="nucleotide sequence ID" value="NZ_MUKP01000030.1"/>
</dbReference>
<organism evidence="5 6">
    <name type="scientific">Nocardia donostiensis</name>
    <dbReference type="NCBI Taxonomy" id="1538463"/>
    <lineage>
        <taxon>Bacteria</taxon>
        <taxon>Bacillati</taxon>
        <taxon>Actinomycetota</taxon>
        <taxon>Actinomycetes</taxon>
        <taxon>Mycobacteriales</taxon>
        <taxon>Nocardiaceae</taxon>
        <taxon>Nocardia</taxon>
    </lineage>
</organism>
<comment type="caution">
    <text evidence="5">The sequence shown here is derived from an EMBL/GenBank/DDBJ whole genome shotgun (WGS) entry which is preliminary data.</text>
</comment>
<dbReference type="PANTHER" id="PTHR33744:SF1">
    <property type="entry name" value="DNA-BINDING TRANSCRIPTIONAL ACTIVATOR ADER"/>
    <property type="match status" value="1"/>
</dbReference>
<dbReference type="Proteomes" id="UP000188836">
    <property type="component" value="Unassembled WGS sequence"/>
</dbReference>
<evidence type="ECO:0008006" key="7">
    <source>
        <dbReference type="Google" id="ProtNLM"/>
    </source>
</evidence>
<feature type="domain" description="RsbT co-antagonist protein RsbRD N-terminal" evidence="3">
    <location>
        <begin position="34"/>
        <end position="182"/>
    </location>
</feature>
<dbReference type="AlphaFoldDB" id="A0A1W0B8A5"/>
<protein>
    <recommendedName>
        <fullName evidence="7">PucR C-terminal helix-turn-helix domain-containing protein</fullName>
    </recommendedName>
</protein>
<dbReference type="Pfam" id="PF13556">
    <property type="entry name" value="HTH_30"/>
    <property type="match status" value="1"/>
</dbReference>
<evidence type="ECO:0000259" key="2">
    <source>
        <dbReference type="Pfam" id="PF13556"/>
    </source>
</evidence>
<feature type="domain" description="PucR C-terminal helix-turn-helix" evidence="2">
    <location>
        <begin position="356"/>
        <end position="410"/>
    </location>
</feature>
<evidence type="ECO:0000259" key="3">
    <source>
        <dbReference type="Pfam" id="PF14361"/>
    </source>
</evidence>
<gene>
    <name evidence="5" type="ORF">B0T46_12320</name>
</gene>
<sequence>MGSATATTAGHYGEDTESAPSLHWFARWLGDEHDRILDSLVDRVVTAVPDLAVAHDDPRTQMRNAVQVHLRALTECVGQSPHPGPVTLPAFVGRYTRAMARHGTPRLLVLLRAFEEIHAALWRLLVVALREGRYQLAPADRAEVLEQVSAHLFAYFQTASTETAAAYTAERALLDRRASAHRTQVVTGVLAGSVSQADAERALAYALNTTHIGYVAWVDQPCDLDRLDRAVTVLVEQLRPRQHLSVPVSDNSVFGWVSSCDDQWSRLLRAKALPAGIRCAWGAPHPGMGGFRATHLDALEARRVGEATGLVGAGGSVLFDDVAVAALASHDLASATAFVRRQLGRLADGSESAGRLLQTLHVYLDELASPTRTARRLHVHPNTVVKRVERIETLLGRRIDPASLSLRVAVELAPMSNSTATRER</sequence>
<proteinExistence type="inferred from homology"/>
<dbReference type="InterPro" id="IPR042070">
    <property type="entry name" value="PucR_C-HTH_sf"/>
</dbReference>
<dbReference type="Pfam" id="PF14361">
    <property type="entry name" value="RsbRD_N"/>
    <property type="match status" value="1"/>
</dbReference>
<keyword evidence="6" id="KW-1185">Reference proteome</keyword>
<dbReference type="Pfam" id="PF17853">
    <property type="entry name" value="GGDEF_2"/>
    <property type="match status" value="1"/>
</dbReference>
<evidence type="ECO:0000259" key="4">
    <source>
        <dbReference type="Pfam" id="PF17853"/>
    </source>
</evidence>
<accession>A0A1W0B8A5</accession>
<evidence type="ECO:0000313" key="5">
    <source>
        <dbReference type="EMBL" id="ONM48480.1"/>
    </source>
</evidence>
<evidence type="ECO:0000313" key="6">
    <source>
        <dbReference type="Proteomes" id="UP000188836"/>
    </source>
</evidence>
<dbReference type="Gene3D" id="1.10.10.2840">
    <property type="entry name" value="PucR C-terminal helix-turn-helix domain"/>
    <property type="match status" value="1"/>
</dbReference>
<feature type="domain" description="CdaR GGDEF-like" evidence="4">
    <location>
        <begin position="197"/>
        <end position="304"/>
    </location>
</feature>